<dbReference type="EMBL" id="BARW01036023">
    <property type="protein sequence ID" value="GAJ24231.1"/>
    <property type="molecule type" value="Genomic_DNA"/>
</dbReference>
<organism evidence="1">
    <name type="scientific">marine sediment metagenome</name>
    <dbReference type="NCBI Taxonomy" id="412755"/>
    <lineage>
        <taxon>unclassified sequences</taxon>
        <taxon>metagenomes</taxon>
        <taxon>ecological metagenomes</taxon>
    </lineage>
</organism>
<gene>
    <name evidence="1" type="ORF">S12H4_56038</name>
</gene>
<dbReference type="AlphaFoldDB" id="X1VY33"/>
<sequence length="38" mass="4143">KKVGVKNLSQKIGATAKAKIKENLNKLQFTSVVSLKET</sequence>
<accession>X1VY33</accession>
<evidence type="ECO:0000313" key="1">
    <source>
        <dbReference type="EMBL" id="GAJ24231.1"/>
    </source>
</evidence>
<protein>
    <submittedName>
        <fullName evidence="1">Uncharacterized protein</fullName>
    </submittedName>
</protein>
<proteinExistence type="predicted"/>
<name>X1VY33_9ZZZZ</name>
<feature type="non-terminal residue" evidence="1">
    <location>
        <position position="1"/>
    </location>
</feature>
<comment type="caution">
    <text evidence="1">The sequence shown here is derived from an EMBL/GenBank/DDBJ whole genome shotgun (WGS) entry which is preliminary data.</text>
</comment>
<reference evidence="1" key="1">
    <citation type="journal article" date="2014" name="Front. Microbiol.">
        <title>High frequency of phylogenetically diverse reductive dehalogenase-homologous genes in deep subseafloor sedimentary metagenomes.</title>
        <authorList>
            <person name="Kawai M."/>
            <person name="Futagami T."/>
            <person name="Toyoda A."/>
            <person name="Takaki Y."/>
            <person name="Nishi S."/>
            <person name="Hori S."/>
            <person name="Arai W."/>
            <person name="Tsubouchi T."/>
            <person name="Morono Y."/>
            <person name="Uchiyama I."/>
            <person name="Ito T."/>
            <person name="Fujiyama A."/>
            <person name="Inagaki F."/>
            <person name="Takami H."/>
        </authorList>
    </citation>
    <scope>NUCLEOTIDE SEQUENCE</scope>
    <source>
        <strain evidence="1">Expedition CK06-06</strain>
    </source>
</reference>